<dbReference type="GO" id="GO:0005525">
    <property type="term" value="F:GTP binding"/>
    <property type="evidence" value="ECO:0007669"/>
    <property type="project" value="UniProtKB-KW"/>
</dbReference>
<protein>
    <submittedName>
        <fullName evidence="9">Uncharacterized protein</fullName>
    </submittedName>
</protein>
<feature type="domain" description="Malic enzyme N-terminal" evidence="7">
    <location>
        <begin position="117"/>
        <end position="171"/>
    </location>
</feature>
<gene>
    <name evidence="9" type="ORF">MKW98_027755</name>
</gene>
<evidence type="ECO:0000313" key="9">
    <source>
        <dbReference type="EMBL" id="KAI3926982.1"/>
    </source>
</evidence>
<dbReference type="Pfam" id="PF00448">
    <property type="entry name" value="SRP54"/>
    <property type="match status" value="1"/>
</dbReference>
<comment type="caution">
    <text evidence="9">The sequence shown here is derived from an EMBL/GenBank/DDBJ whole genome shotgun (WGS) entry which is preliminary data.</text>
</comment>
<dbReference type="Gene3D" id="3.40.50.300">
    <property type="entry name" value="P-loop containing nucleotide triphosphate hydrolases"/>
    <property type="match status" value="1"/>
</dbReference>
<comment type="similarity">
    <text evidence="1">Belongs to the GTP-binding SRP family.</text>
</comment>
<dbReference type="GO" id="GO:0005047">
    <property type="term" value="F:signal recognition particle binding"/>
    <property type="evidence" value="ECO:0007669"/>
    <property type="project" value="TreeGrafter"/>
</dbReference>
<evidence type="ECO:0000256" key="6">
    <source>
        <dbReference type="SAM" id="Phobius"/>
    </source>
</evidence>
<dbReference type="GO" id="GO:0006614">
    <property type="term" value="P:SRP-dependent cotranslational protein targeting to membrane"/>
    <property type="evidence" value="ECO:0007669"/>
    <property type="project" value="InterPro"/>
</dbReference>
<evidence type="ECO:0000256" key="1">
    <source>
        <dbReference type="ARBA" id="ARBA00008531"/>
    </source>
</evidence>
<dbReference type="InterPro" id="IPR027417">
    <property type="entry name" value="P-loop_NTPase"/>
</dbReference>
<proteinExistence type="inferred from homology"/>
<evidence type="ECO:0000256" key="3">
    <source>
        <dbReference type="ARBA" id="ARBA00023134"/>
    </source>
</evidence>
<keyword evidence="2" id="KW-0547">Nucleotide-binding</keyword>
<dbReference type="GO" id="GO:0005789">
    <property type="term" value="C:endoplasmic reticulum membrane"/>
    <property type="evidence" value="ECO:0007669"/>
    <property type="project" value="TreeGrafter"/>
</dbReference>
<reference evidence="9" key="1">
    <citation type="submission" date="2022-04" db="EMBL/GenBank/DDBJ databases">
        <title>A functionally conserved STORR gene fusion in Papaver species that diverged 16.8 million years ago.</title>
        <authorList>
            <person name="Catania T."/>
        </authorList>
    </citation>
    <scope>NUCLEOTIDE SEQUENCE</scope>
    <source>
        <strain evidence="9">S-188037</strain>
    </source>
</reference>
<keyword evidence="6" id="KW-1133">Transmembrane helix</keyword>
<dbReference type="Gene3D" id="3.40.50.10380">
    <property type="entry name" value="Malic enzyme, N-terminal domain"/>
    <property type="match status" value="1"/>
</dbReference>
<comment type="subcellular location">
    <subcellularLocation>
        <location evidence="5">Endomembrane system</location>
        <topology evidence="5">Peripheral membrane protein</topology>
        <orientation evidence="5">Cytoplasmic side</orientation>
    </subcellularLocation>
</comment>
<dbReference type="InterPro" id="IPR046346">
    <property type="entry name" value="Aminoacid_DH-like_N_sf"/>
</dbReference>
<dbReference type="PANTHER" id="PTHR43134:SF1">
    <property type="entry name" value="SIGNAL RECOGNITION PARTICLE RECEPTOR SUBUNIT ALPHA"/>
    <property type="match status" value="1"/>
</dbReference>
<dbReference type="InterPro" id="IPR000897">
    <property type="entry name" value="SRP54_GTPase_dom"/>
</dbReference>
<accession>A0AAD4SYG2</accession>
<evidence type="ECO:0000259" key="8">
    <source>
        <dbReference type="Pfam" id="PF00448"/>
    </source>
</evidence>
<dbReference type="InterPro" id="IPR037062">
    <property type="entry name" value="Malic_N_dom_sf"/>
</dbReference>
<feature type="domain" description="SRP54-type proteins GTP-binding" evidence="8">
    <location>
        <begin position="36"/>
        <end position="91"/>
    </location>
</feature>
<dbReference type="Pfam" id="PF00390">
    <property type="entry name" value="malic"/>
    <property type="match status" value="1"/>
</dbReference>
<evidence type="ECO:0000256" key="4">
    <source>
        <dbReference type="ARBA" id="ARBA00023136"/>
    </source>
</evidence>
<keyword evidence="10" id="KW-1185">Reference proteome</keyword>
<dbReference type="PANTHER" id="PTHR43134">
    <property type="entry name" value="SIGNAL RECOGNITION PARTICLE RECEPTOR SUBUNIT ALPHA"/>
    <property type="match status" value="1"/>
</dbReference>
<dbReference type="Proteomes" id="UP001202328">
    <property type="component" value="Unassembled WGS sequence"/>
</dbReference>
<evidence type="ECO:0000256" key="5">
    <source>
        <dbReference type="ARBA" id="ARBA00029433"/>
    </source>
</evidence>
<evidence type="ECO:0000259" key="7">
    <source>
        <dbReference type="Pfam" id="PF00390"/>
    </source>
</evidence>
<keyword evidence="4 6" id="KW-0472">Membrane</keyword>
<evidence type="ECO:0000256" key="2">
    <source>
        <dbReference type="ARBA" id="ARBA00022741"/>
    </source>
</evidence>
<dbReference type="SUPFAM" id="SSF53223">
    <property type="entry name" value="Aminoacid dehydrogenase-like, N-terminal domain"/>
    <property type="match status" value="1"/>
</dbReference>
<evidence type="ECO:0000313" key="10">
    <source>
        <dbReference type="Proteomes" id="UP001202328"/>
    </source>
</evidence>
<feature type="non-terminal residue" evidence="9">
    <location>
        <position position="1"/>
    </location>
</feature>
<dbReference type="AlphaFoldDB" id="A0AAD4SYG2"/>
<name>A0AAD4SYG2_9MAGN</name>
<keyword evidence="3" id="KW-0342">GTP-binding</keyword>
<dbReference type="EMBL" id="JAJJMB010007841">
    <property type="protein sequence ID" value="KAI3926982.1"/>
    <property type="molecule type" value="Genomic_DNA"/>
</dbReference>
<sequence>SIINSSGSNEDTLVRPKCSIVVSRGVHASKEQGRPYVITSVGVNGIRKSTNLAKISYWLQQHNISFMMLACTFRSGAVEQLPIRARKLHLNSYICVCIAGVLVAILVHQKISGFFKGRVLMLLKNYPTKNVQVIIVTNGRRIFGHVDPWLPGVRIPIGELPLYTALGRIRPYVFKYFRNHDAFEFFNRDIQIALDVPILVYKALEQFLHDLDRIHDVTIH</sequence>
<dbReference type="GO" id="GO:0003924">
    <property type="term" value="F:GTPase activity"/>
    <property type="evidence" value="ECO:0007669"/>
    <property type="project" value="TreeGrafter"/>
</dbReference>
<organism evidence="9 10">
    <name type="scientific">Papaver atlanticum</name>
    <dbReference type="NCBI Taxonomy" id="357466"/>
    <lineage>
        <taxon>Eukaryota</taxon>
        <taxon>Viridiplantae</taxon>
        <taxon>Streptophyta</taxon>
        <taxon>Embryophyta</taxon>
        <taxon>Tracheophyta</taxon>
        <taxon>Spermatophyta</taxon>
        <taxon>Magnoliopsida</taxon>
        <taxon>Ranunculales</taxon>
        <taxon>Papaveraceae</taxon>
        <taxon>Papaveroideae</taxon>
        <taxon>Papaver</taxon>
    </lineage>
</organism>
<keyword evidence="6" id="KW-0812">Transmembrane</keyword>
<feature type="transmembrane region" description="Helical" evidence="6">
    <location>
        <begin position="90"/>
        <end position="108"/>
    </location>
</feature>
<dbReference type="GO" id="GO:0016616">
    <property type="term" value="F:oxidoreductase activity, acting on the CH-OH group of donors, NAD or NADP as acceptor"/>
    <property type="evidence" value="ECO:0007669"/>
    <property type="project" value="InterPro"/>
</dbReference>
<dbReference type="GO" id="GO:0004470">
    <property type="term" value="F:malic enzyme activity"/>
    <property type="evidence" value="ECO:0007669"/>
    <property type="project" value="InterPro"/>
</dbReference>
<dbReference type="InterPro" id="IPR012301">
    <property type="entry name" value="Malic_N_dom"/>
</dbReference>